<organism evidence="10 11">
    <name type="scientific">Amylibacter marinus</name>
    <dbReference type="NCBI Taxonomy" id="1475483"/>
    <lineage>
        <taxon>Bacteria</taxon>
        <taxon>Pseudomonadati</taxon>
        <taxon>Pseudomonadota</taxon>
        <taxon>Alphaproteobacteria</taxon>
        <taxon>Rhodobacterales</taxon>
        <taxon>Paracoccaceae</taxon>
        <taxon>Amylibacter</taxon>
    </lineage>
</organism>
<dbReference type="Proteomes" id="UP001156694">
    <property type="component" value="Unassembled WGS sequence"/>
</dbReference>
<evidence type="ECO:0000256" key="3">
    <source>
        <dbReference type="ARBA" id="ARBA00022741"/>
    </source>
</evidence>
<feature type="transmembrane region" description="Helical" evidence="7">
    <location>
        <begin position="59"/>
        <end position="76"/>
    </location>
</feature>
<dbReference type="PROSITE" id="PS50929">
    <property type="entry name" value="ABC_TM1F"/>
    <property type="match status" value="1"/>
</dbReference>
<dbReference type="PANTHER" id="PTHR43394">
    <property type="entry name" value="ATP-DEPENDENT PERMEASE MDL1, MITOCHONDRIAL"/>
    <property type="match status" value="1"/>
</dbReference>
<keyword evidence="5 7" id="KW-1133">Transmembrane helix</keyword>
<evidence type="ECO:0000256" key="7">
    <source>
        <dbReference type="SAM" id="Phobius"/>
    </source>
</evidence>
<evidence type="ECO:0000313" key="10">
    <source>
        <dbReference type="EMBL" id="GLQ36161.1"/>
    </source>
</evidence>
<dbReference type="RefSeq" id="WP_284379721.1">
    <property type="nucleotide sequence ID" value="NZ_BSNN01000008.1"/>
</dbReference>
<dbReference type="SUPFAM" id="SSF52540">
    <property type="entry name" value="P-loop containing nucleoside triphosphate hydrolases"/>
    <property type="match status" value="1"/>
</dbReference>
<accession>A0ABQ5VYK0</accession>
<feature type="domain" description="ABC transmembrane type-1" evidence="9">
    <location>
        <begin position="23"/>
        <end position="298"/>
    </location>
</feature>
<keyword evidence="2 7" id="KW-0812">Transmembrane</keyword>
<evidence type="ECO:0000256" key="5">
    <source>
        <dbReference type="ARBA" id="ARBA00022989"/>
    </source>
</evidence>
<comment type="subcellular location">
    <subcellularLocation>
        <location evidence="1">Cell membrane</location>
        <topology evidence="1">Multi-pass membrane protein</topology>
    </subcellularLocation>
</comment>
<evidence type="ECO:0000256" key="6">
    <source>
        <dbReference type="ARBA" id="ARBA00023136"/>
    </source>
</evidence>
<feature type="transmembrane region" description="Helical" evidence="7">
    <location>
        <begin position="20"/>
        <end position="47"/>
    </location>
</feature>
<protein>
    <submittedName>
        <fullName evidence="10">Peptidase</fullName>
    </submittedName>
</protein>
<evidence type="ECO:0000313" key="11">
    <source>
        <dbReference type="Proteomes" id="UP001156694"/>
    </source>
</evidence>
<dbReference type="InterPro" id="IPR003439">
    <property type="entry name" value="ABC_transporter-like_ATP-bd"/>
</dbReference>
<dbReference type="Gene3D" id="3.40.50.300">
    <property type="entry name" value="P-loop containing nucleotide triphosphate hydrolases"/>
    <property type="match status" value="1"/>
</dbReference>
<evidence type="ECO:0000256" key="2">
    <source>
        <dbReference type="ARBA" id="ARBA00022692"/>
    </source>
</evidence>
<feature type="transmembrane region" description="Helical" evidence="7">
    <location>
        <begin position="235"/>
        <end position="263"/>
    </location>
</feature>
<dbReference type="InterPro" id="IPR003593">
    <property type="entry name" value="AAA+_ATPase"/>
</dbReference>
<sequence length="565" mass="62011">MSGEESFQNKHWRAFWTHSWLLFWAFGFSFVVAILSLATPFFMLLVYDRVLNARSIETLMALTLIASLLIVAMGFIDYARRRLLVRFAVAIQRDLEADLLLLPPYSTNSNEQNSLGLGRLDALRAFVQSGGLLNLVDVVWIPIFVGIVFIISPIIGLLSLLGLACLGAVFFSGRFLTSNLRHSAEQISKQATGAMRTLEKSGVWLSGQYGGDSKAKWLLDKRRLSRNASVNSNDIAVGFNVALSTIRWLFAVFVISAGAGLVLGNQLTIGGMVASVVMLNRVFLPFLAFLKTIPGLRQCRENWSVIGATFAQRHRADHRIAVAPVKGAPVLELRDVHLRAGLTQEPLLEQLNMKIGRGKIVQIEGPAGCGKSVMGETMVWAARPFSGMVLIGGVRASVLSADELAKTIGYVAEIPVFVKGSLADNISGFDQAEDRAEIQRAAQFAQIHRQILELPQGYQTQIDELGLPLAKSMRELLALARAVYRQPDLLVIDQPSTYLSDVFLPQCTETLKAYVASGGSLVLLERRASTLPFKSDLYRLAQRRCRLVHGNKQTQDAVLLMAGGG</sequence>
<gene>
    <name evidence="10" type="ORF">GCM10007939_24450</name>
</gene>
<comment type="caution">
    <text evidence="10">The sequence shown here is derived from an EMBL/GenBank/DDBJ whole genome shotgun (WGS) entry which is preliminary data.</text>
</comment>
<feature type="domain" description="ABC transporter" evidence="8">
    <location>
        <begin position="331"/>
        <end position="561"/>
    </location>
</feature>
<dbReference type="InterPro" id="IPR027417">
    <property type="entry name" value="P-loop_NTPase"/>
</dbReference>
<dbReference type="InterPro" id="IPR011527">
    <property type="entry name" value="ABC1_TM_dom"/>
</dbReference>
<dbReference type="SUPFAM" id="SSF90123">
    <property type="entry name" value="ABC transporter transmembrane region"/>
    <property type="match status" value="1"/>
</dbReference>
<feature type="transmembrane region" description="Helical" evidence="7">
    <location>
        <begin position="139"/>
        <end position="171"/>
    </location>
</feature>
<dbReference type="InterPro" id="IPR036640">
    <property type="entry name" value="ABC1_TM_sf"/>
</dbReference>
<proteinExistence type="predicted"/>
<evidence type="ECO:0000256" key="1">
    <source>
        <dbReference type="ARBA" id="ARBA00004651"/>
    </source>
</evidence>
<keyword evidence="3" id="KW-0547">Nucleotide-binding</keyword>
<dbReference type="InterPro" id="IPR039421">
    <property type="entry name" value="Type_1_exporter"/>
</dbReference>
<keyword evidence="11" id="KW-1185">Reference proteome</keyword>
<dbReference type="PANTHER" id="PTHR43394:SF1">
    <property type="entry name" value="ATP-BINDING CASSETTE SUB-FAMILY B MEMBER 10, MITOCHONDRIAL"/>
    <property type="match status" value="1"/>
</dbReference>
<name>A0ABQ5VYK0_9RHOB</name>
<evidence type="ECO:0000259" key="9">
    <source>
        <dbReference type="PROSITE" id="PS50929"/>
    </source>
</evidence>
<feature type="transmembrane region" description="Helical" evidence="7">
    <location>
        <begin position="269"/>
        <end position="290"/>
    </location>
</feature>
<dbReference type="EMBL" id="BSNN01000008">
    <property type="protein sequence ID" value="GLQ36161.1"/>
    <property type="molecule type" value="Genomic_DNA"/>
</dbReference>
<dbReference type="Gene3D" id="1.20.1560.10">
    <property type="entry name" value="ABC transporter type 1, transmembrane domain"/>
    <property type="match status" value="1"/>
</dbReference>
<dbReference type="PROSITE" id="PS50893">
    <property type="entry name" value="ABC_TRANSPORTER_2"/>
    <property type="match status" value="1"/>
</dbReference>
<evidence type="ECO:0000259" key="8">
    <source>
        <dbReference type="PROSITE" id="PS50893"/>
    </source>
</evidence>
<evidence type="ECO:0000256" key="4">
    <source>
        <dbReference type="ARBA" id="ARBA00022840"/>
    </source>
</evidence>
<keyword evidence="4" id="KW-0067">ATP-binding</keyword>
<keyword evidence="6 7" id="KW-0472">Membrane</keyword>
<dbReference type="Pfam" id="PF00005">
    <property type="entry name" value="ABC_tran"/>
    <property type="match status" value="1"/>
</dbReference>
<reference evidence="11" key="1">
    <citation type="journal article" date="2019" name="Int. J. Syst. Evol. Microbiol.">
        <title>The Global Catalogue of Microorganisms (GCM) 10K type strain sequencing project: providing services to taxonomists for standard genome sequencing and annotation.</title>
        <authorList>
            <consortium name="The Broad Institute Genomics Platform"/>
            <consortium name="The Broad Institute Genome Sequencing Center for Infectious Disease"/>
            <person name="Wu L."/>
            <person name="Ma J."/>
        </authorList>
    </citation>
    <scope>NUCLEOTIDE SEQUENCE [LARGE SCALE GENOMIC DNA]</scope>
    <source>
        <strain evidence="11">NBRC 110140</strain>
    </source>
</reference>
<dbReference type="SMART" id="SM00382">
    <property type="entry name" value="AAA"/>
    <property type="match status" value="1"/>
</dbReference>